<dbReference type="AlphaFoldDB" id="A0A0U5CES4"/>
<dbReference type="OrthoDB" id="5365129at2759"/>
<dbReference type="STRING" id="454130.A0A0U5CES4"/>
<evidence type="ECO:0000313" key="2">
    <source>
        <dbReference type="Proteomes" id="UP000054771"/>
    </source>
</evidence>
<keyword evidence="2" id="KW-1185">Reference proteome</keyword>
<protein>
    <submittedName>
        <fullName evidence="1">Uncharacterized protein</fullName>
    </submittedName>
</protein>
<accession>A0A0U5CES4</accession>
<dbReference type="OMA" id="DAVCIAW"/>
<evidence type="ECO:0000313" key="1">
    <source>
        <dbReference type="EMBL" id="CEL08524.1"/>
    </source>
</evidence>
<gene>
    <name evidence="1" type="ORF">ASPCAL11673</name>
</gene>
<proteinExistence type="predicted"/>
<reference evidence="2" key="1">
    <citation type="journal article" date="2016" name="Genome Announc.">
        <title>Draft genome sequences of fungus Aspergillus calidoustus.</title>
        <authorList>
            <person name="Horn F."/>
            <person name="Linde J."/>
            <person name="Mattern D.J."/>
            <person name="Walther G."/>
            <person name="Guthke R."/>
            <person name="Scherlach K."/>
            <person name="Martin K."/>
            <person name="Brakhage A.A."/>
            <person name="Petzke L."/>
            <person name="Valiante V."/>
        </authorList>
    </citation>
    <scope>NUCLEOTIDE SEQUENCE [LARGE SCALE GENOMIC DNA]</scope>
    <source>
        <strain evidence="2">SF006504</strain>
    </source>
</reference>
<sequence length="364" mass="39309">MIIQTARSSSSSSTRSIRSTSRSSQSSLCFQAHFLAMATPVDAIGVISGILTIVSFAQSNFGGGDPGSTIKVAVALDNEASGTINAGGDLPDVRVWNDFGDFLAITADPGTVSDGTVGTVEVDHEQQGTYSLFSANDDAICVAWVTTTWSDAAGGNQFAVSGDYGAECGASWYESHMWTNTDQSYQPRCFWIDANGDQPQTGFQVRWPAFSSTEFDEGNTDPTKFCNDIDFGLRTESDPSTINFWTSAKRSKRGEKNDRRIKARRGGERVSWAAEQLVISDSVHHSASRLCGSETSMGPDFVHTTEKSFCDMGAKVLYPLCESGNGTSTGCFDLEAQRLITDSGLESRDIADPYTKVRDWRATA</sequence>
<name>A0A0U5CES4_ASPCI</name>
<organism evidence="1 2">
    <name type="scientific">Aspergillus calidoustus</name>
    <dbReference type="NCBI Taxonomy" id="454130"/>
    <lineage>
        <taxon>Eukaryota</taxon>
        <taxon>Fungi</taxon>
        <taxon>Dikarya</taxon>
        <taxon>Ascomycota</taxon>
        <taxon>Pezizomycotina</taxon>
        <taxon>Eurotiomycetes</taxon>
        <taxon>Eurotiomycetidae</taxon>
        <taxon>Eurotiales</taxon>
        <taxon>Aspergillaceae</taxon>
        <taxon>Aspergillus</taxon>
        <taxon>Aspergillus subgen. Nidulantes</taxon>
    </lineage>
</organism>
<dbReference type="EMBL" id="CDMC01000011">
    <property type="protein sequence ID" value="CEL08524.1"/>
    <property type="molecule type" value="Genomic_DNA"/>
</dbReference>
<dbReference type="Proteomes" id="UP000054771">
    <property type="component" value="Unassembled WGS sequence"/>
</dbReference>